<comment type="caution">
    <text evidence="1">The sequence shown here is derived from an EMBL/GenBank/DDBJ whole genome shotgun (WGS) entry which is preliminary data.</text>
</comment>
<proteinExistence type="predicted"/>
<keyword evidence="2" id="KW-1185">Reference proteome</keyword>
<dbReference type="Proteomes" id="UP000275267">
    <property type="component" value="Unassembled WGS sequence"/>
</dbReference>
<dbReference type="STRING" id="4540.A0A3L6QKQ3"/>
<evidence type="ECO:0000313" key="1">
    <source>
        <dbReference type="EMBL" id="RLM80537.1"/>
    </source>
</evidence>
<dbReference type="AlphaFoldDB" id="A0A3L6QKQ3"/>
<organism evidence="1 2">
    <name type="scientific">Panicum miliaceum</name>
    <name type="common">Proso millet</name>
    <name type="synonym">Broomcorn millet</name>
    <dbReference type="NCBI Taxonomy" id="4540"/>
    <lineage>
        <taxon>Eukaryota</taxon>
        <taxon>Viridiplantae</taxon>
        <taxon>Streptophyta</taxon>
        <taxon>Embryophyta</taxon>
        <taxon>Tracheophyta</taxon>
        <taxon>Spermatophyta</taxon>
        <taxon>Magnoliopsida</taxon>
        <taxon>Liliopsida</taxon>
        <taxon>Poales</taxon>
        <taxon>Poaceae</taxon>
        <taxon>PACMAD clade</taxon>
        <taxon>Panicoideae</taxon>
        <taxon>Panicodae</taxon>
        <taxon>Paniceae</taxon>
        <taxon>Panicinae</taxon>
        <taxon>Panicum</taxon>
        <taxon>Panicum sect. Panicum</taxon>
    </lineage>
</organism>
<name>A0A3L6QKQ3_PANMI</name>
<evidence type="ECO:0000313" key="2">
    <source>
        <dbReference type="Proteomes" id="UP000275267"/>
    </source>
</evidence>
<accession>A0A3L6QKQ3</accession>
<sequence>MAQNNIFPVGNAIARYLTKITLIRGTGQKLAFGSRYREMVSHATIRMQDFPLKILGFRDPAQRRGSRAQRLHMLPAYVPHRSLLAITFAEMQRGNAIVVMIALAKLGRAGKHDLSSLRFIGTGAAPLGKDVMEVVARNFPEAVVAQIIILTLHDFADLQFDRDLRMDCST</sequence>
<dbReference type="Gene3D" id="3.40.50.980">
    <property type="match status" value="1"/>
</dbReference>
<dbReference type="EMBL" id="PQIB02000012">
    <property type="protein sequence ID" value="RLM80537.1"/>
    <property type="molecule type" value="Genomic_DNA"/>
</dbReference>
<reference evidence="2" key="1">
    <citation type="journal article" date="2019" name="Nat. Commun.">
        <title>The genome of broomcorn millet.</title>
        <authorList>
            <person name="Zou C."/>
            <person name="Miki D."/>
            <person name="Li D."/>
            <person name="Tang Q."/>
            <person name="Xiao L."/>
            <person name="Rajput S."/>
            <person name="Deng P."/>
            <person name="Jia W."/>
            <person name="Huang R."/>
            <person name="Zhang M."/>
            <person name="Sun Y."/>
            <person name="Hu J."/>
            <person name="Fu X."/>
            <person name="Schnable P.S."/>
            <person name="Li F."/>
            <person name="Zhang H."/>
            <person name="Feng B."/>
            <person name="Zhu X."/>
            <person name="Liu R."/>
            <person name="Schnable J.C."/>
            <person name="Zhu J.-K."/>
            <person name="Zhang H."/>
        </authorList>
    </citation>
    <scope>NUCLEOTIDE SEQUENCE [LARGE SCALE GENOMIC DNA]</scope>
</reference>
<gene>
    <name evidence="1" type="ORF">C2845_PM12G10270</name>
</gene>
<dbReference type="OrthoDB" id="10253869at2759"/>
<protein>
    <submittedName>
        <fullName evidence="1">Uncharacterized protein</fullName>
    </submittedName>
</protein>